<accession>A0A0L9TSG0</accession>
<name>A0A0L9TSG0_PHAAN</name>
<reference evidence="3" key="1">
    <citation type="journal article" date="2015" name="Proc. Natl. Acad. Sci. U.S.A.">
        <title>Genome sequencing of adzuki bean (Vigna angularis) provides insight into high starch and low fat accumulation and domestication.</title>
        <authorList>
            <person name="Yang K."/>
            <person name="Tian Z."/>
            <person name="Chen C."/>
            <person name="Luo L."/>
            <person name="Zhao B."/>
            <person name="Wang Z."/>
            <person name="Yu L."/>
            <person name="Li Y."/>
            <person name="Sun Y."/>
            <person name="Li W."/>
            <person name="Chen Y."/>
            <person name="Li Y."/>
            <person name="Zhang Y."/>
            <person name="Ai D."/>
            <person name="Zhao J."/>
            <person name="Shang C."/>
            <person name="Ma Y."/>
            <person name="Wu B."/>
            <person name="Wang M."/>
            <person name="Gao L."/>
            <person name="Sun D."/>
            <person name="Zhang P."/>
            <person name="Guo F."/>
            <person name="Wang W."/>
            <person name="Li Y."/>
            <person name="Wang J."/>
            <person name="Varshney R.K."/>
            <person name="Wang J."/>
            <person name="Ling H.Q."/>
            <person name="Wan P."/>
        </authorList>
    </citation>
    <scope>NUCLEOTIDE SEQUENCE</scope>
    <source>
        <strain evidence="3">cv. Jingnong 6</strain>
    </source>
</reference>
<evidence type="ECO:0000313" key="2">
    <source>
        <dbReference type="EMBL" id="KOM33508.1"/>
    </source>
</evidence>
<proteinExistence type="predicted"/>
<feature type="compositionally biased region" description="Acidic residues" evidence="1">
    <location>
        <begin position="110"/>
        <end position="122"/>
    </location>
</feature>
<dbReference type="AlphaFoldDB" id="A0A0L9TSG0"/>
<evidence type="ECO:0000256" key="1">
    <source>
        <dbReference type="SAM" id="MobiDB-lite"/>
    </source>
</evidence>
<gene>
    <name evidence="2" type="ORF">LR48_Vigan01g306400</name>
</gene>
<sequence>MGVVRDKIIVVHKIMGQGVGLSAGPAIVIGSAASRARDGVPPQRTVAYVGPSRENAPAGLGVHQKLGVVVFADEEAALRDGSATTGLEREEEGAEVAGEVHSGRRGLCDVDGEDRTGEEEGTEEGRGASHG</sequence>
<dbReference type="EMBL" id="CM003371">
    <property type="protein sequence ID" value="KOM33508.1"/>
    <property type="molecule type" value="Genomic_DNA"/>
</dbReference>
<dbReference type="Gramene" id="KOM33508">
    <property type="protein sequence ID" value="KOM33508"/>
    <property type="gene ID" value="LR48_Vigan01g306400"/>
</dbReference>
<dbReference type="Proteomes" id="UP000053144">
    <property type="component" value="Chromosome 1"/>
</dbReference>
<organism evidence="2 3">
    <name type="scientific">Phaseolus angularis</name>
    <name type="common">Azuki bean</name>
    <name type="synonym">Vigna angularis</name>
    <dbReference type="NCBI Taxonomy" id="3914"/>
    <lineage>
        <taxon>Eukaryota</taxon>
        <taxon>Viridiplantae</taxon>
        <taxon>Streptophyta</taxon>
        <taxon>Embryophyta</taxon>
        <taxon>Tracheophyta</taxon>
        <taxon>Spermatophyta</taxon>
        <taxon>Magnoliopsida</taxon>
        <taxon>eudicotyledons</taxon>
        <taxon>Gunneridae</taxon>
        <taxon>Pentapetalae</taxon>
        <taxon>rosids</taxon>
        <taxon>fabids</taxon>
        <taxon>Fabales</taxon>
        <taxon>Fabaceae</taxon>
        <taxon>Papilionoideae</taxon>
        <taxon>50 kb inversion clade</taxon>
        <taxon>NPAAA clade</taxon>
        <taxon>indigoferoid/millettioid clade</taxon>
        <taxon>Phaseoleae</taxon>
        <taxon>Vigna</taxon>
    </lineage>
</organism>
<feature type="region of interest" description="Disordered" evidence="1">
    <location>
        <begin position="81"/>
        <end position="131"/>
    </location>
</feature>
<evidence type="ECO:0000313" key="3">
    <source>
        <dbReference type="Proteomes" id="UP000053144"/>
    </source>
</evidence>
<protein>
    <submittedName>
        <fullName evidence="2">Uncharacterized protein</fullName>
    </submittedName>
</protein>